<reference evidence="2 3" key="1">
    <citation type="submission" date="2021-03" db="EMBL/GenBank/DDBJ databases">
        <title>Sequencing the genomes of 1000 actinobacteria strains.</title>
        <authorList>
            <person name="Klenk H.-P."/>
        </authorList>
    </citation>
    <scope>NUCLEOTIDE SEQUENCE [LARGE SCALE GENOMIC DNA]</scope>
    <source>
        <strain evidence="2 3">DSM 14564</strain>
    </source>
</reference>
<dbReference type="Gene3D" id="1.10.10.10">
    <property type="entry name" value="Winged helix-like DNA-binding domain superfamily/Winged helix DNA-binding domain"/>
    <property type="match status" value="1"/>
</dbReference>
<protein>
    <submittedName>
        <fullName evidence="2">DNA-binding PadR family transcriptional regulator</fullName>
    </submittedName>
</protein>
<gene>
    <name evidence="2" type="ORF">JOF44_000470</name>
</gene>
<organism evidence="2 3">
    <name type="scientific">Brachybacterium fresconis</name>
    <dbReference type="NCBI Taxonomy" id="173363"/>
    <lineage>
        <taxon>Bacteria</taxon>
        <taxon>Bacillati</taxon>
        <taxon>Actinomycetota</taxon>
        <taxon>Actinomycetes</taxon>
        <taxon>Micrococcales</taxon>
        <taxon>Dermabacteraceae</taxon>
        <taxon>Brachybacterium</taxon>
    </lineage>
</organism>
<dbReference type="SUPFAM" id="SSF46785">
    <property type="entry name" value="Winged helix' DNA-binding domain"/>
    <property type="match status" value="1"/>
</dbReference>
<dbReference type="GO" id="GO:0003677">
    <property type="term" value="F:DNA binding"/>
    <property type="evidence" value="ECO:0007669"/>
    <property type="project" value="UniProtKB-KW"/>
</dbReference>
<dbReference type="Pfam" id="PF03551">
    <property type="entry name" value="PadR"/>
    <property type="match status" value="1"/>
</dbReference>
<feature type="domain" description="Transcription regulator PadR N-terminal" evidence="1">
    <location>
        <begin position="7"/>
        <end position="78"/>
    </location>
</feature>
<evidence type="ECO:0000259" key="1">
    <source>
        <dbReference type="Pfam" id="PF03551"/>
    </source>
</evidence>
<dbReference type="RefSeq" id="WP_209886919.1">
    <property type="nucleotide sequence ID" value="NZ_BAAAJV010000011.1"/>
</dbReference>
<accession>A0ABS4YFJ7</accession>
<proteinExistence type="predicted"/>
<keyword evidence="2" id="KW-0238">DNA-binding</keyword>
<sequence>MKLEHLLLGVLAMHPRTGYDLKKYMDTHGRFLRSNTQMSQVYRSLATMERNGWALHELEPRPGATDAKRYFLTEEGATVFLDWLTGPYPPPSRHVDPELSARLAFAGFMSRDELILLLDTELDARAREVAKYRHRDRGLELTPVLPFDDELSDIVGEWAHNNGAAAMDAHIDSVATLRRELLDAPETMPRRPALGFAQPPGDA</sequence>
<name>A0ABS4YFJ7_9MICO</name>
<dbReference type="InterPro" id="IPR005149">
    <property type="entry name" value="Tscrpt_reg_PadR_N"/>
</dbReference>
<evidence type="ECO:0000313" key="2">
    <source>
        <dbReference type="EMBL" id="MBP2407567.1"/>
    </source>
</evidence>
<dbReference type="InterPro" id="IPR036388">
    <property type="entry name" value="WH-like_DNA-bd_sf"/>
</dbReference>
<dbReference type="PANTHER" id="PTHR43252">
    <property type="entry name" value="TRANSCRIPTIONAL REGULATOR YQJI"/>
    <property type="match status" value="1"/>
</dbReference>
<dbReference type="Proteomes" id="UP000698222">
    <property type="component" value="Unassembled WGS sequence"/>
</dbReference>
<dbReference type="PANTHER" id="PTHR43252:SF4">
    <property type="entry name" value="TRANSCRIPTIONAL REGULATORY PROTEIN"/>
    <property type="match status" value="1"/>
</dbReference>
<dbReference type="EMBL" id="JAGIOC010000001">
    <property type="protein sequence ID" value="MBP2407567.1"/>
    <property type="molecule type" value="Genomic_DNA"/>
</dbReference>
<evidence type="ECO:0000313" key="3">
    <source>
        <dbReference type="Proteomes" id="UP000698222"/>
    </source>
</evidence>
<keyword evidence="3" id="KW-1185">Reference proteome</keyword>
<dbReference type="InterPro" id="IPR036390">
    <property type="entry name" value="WH_DNA-bd_sf"/>
</dbReference>
<comment type="caution">
    <text evidence="2">The sequence shown here is derived from an EMBL/GenBank/DDBJ whole genome shotgun (WGS) entry which is preliminary data.</text>
</comment>